<dbReference type="SUPFAM" id="SSF52440">
    <property type="entry name" value="PreATP-grasp domain"/>
    <property type="match status" value="1"/>
</dbReference>
<evidence type="ECO:0000256" key="2">
    <source>
        <dbReference type="ARBA" id="ARBA00013263"/>
    </source>
</evidence>
<evidence type="ECO:0000259" key="10">
    <source>
        <dbReference type="PROSITE" id="PS50975"/>
    </source>
</evidence>
<dbReference type="GO" id="GO:0004075">
    <property type="term" value="F:biotin carboxylase activity"/>
    <property type="evidence" value="ECO:0007669"/>
    <property type="project" value="UniProtKB-EC"/>
</dbReference>
<dbReference type="GO" id="GO:0046872">
    <property type="term" value="F:metal ion binding"/>
    <property type="evidence" value="ECO:0007669"/>
    <property type="project" value="InterPro"/>
</dbReference>
<dbReference type="Pfam" id="PF02786">
    <property type="entry name" value="CPSase_L_D2"/>
    <property type="match status" value="1"/>
</dbReference>
<feature type="domain" description="ATP-grasp" evidence="10">
    <location>
        <begin position="133"/>
        <end position="329"/>
    </location>
</feature>
<name>A0AAC9PRQ8_9PSEU</name>
<dbReference type="EMBL" id="CP016076">
    <property type="protein sequence ID" value="APU14270.1"/>
    <property type="molecule type" value="Genomic_DNA"/>
</dbReference>
<dbReference type="SUPFAM" id="SSF51246">
    <property type="entry name" value="Rudiment single hybrid motif"/>
    <property type="match status" value="1"/>
</dbReference>
<evidence type="ECO:0000256" key="1">
    <source>
        <dbReference type="ARBA" id="ARBA00003761"/>
    </source>
</evidence>
<comment type="catalytic activity">
    <reaction evidence="7">
        <text>N(6)-biotinyl-L-lysyl-[protein] + hydrogencarbonate + ATP = N(6)-carboxybiotinyl-L-lysyl-[protein] + ADP + phosphate + H(+)</text>
        <dbReference type="Rhea" id="RHEA:13501"/>
        <dbReference type="Rhea" id="RHEA-COMP:10505"/>
        <dbReference type="Rhea" id="RHEA-COMP:10506"/>
        <dbReference type="ChEBI" id="CHEBI:15378"/>
        <dbReference type="ChEBI" id="CHEBI:17544"/>
        <dbReference type="ChEBI" id="CHEBI:30616"/>
        <dbReference type="ChEBI" id="CHEBI:43474"/>
        <dbReference type="ChEBI" id="CHEBI:83144"/>
        <dbReference type="ChEBI" id="CHEBI:83145"/>
        <dbReference type="ChEBI" id="CHEBI:456216"/>
        <dbReference type="EC" id="6.3.4.14"/>
    </reaction>
</comment>
<dbReference type="RefSeq" id="WP_075743671.1">
    <property type="nucleotide sequence ID" value="NZ_CP016076.1"/>
</dbReference>
<protein>
    <recommendedName>
        <fullName evidence="2">biotin carboxylase</fullName>
        <ecNumber evidence="2">6.3.4.14</ecNumber>
    </recommendedName>
</protein>
<dbReference type="Pfam" id="PF00289">
    <property type="entry name" value="Biotin_carb_N"/>
    <property type="match status" value="1"/>
</dbReference>
<keyword evidence="6" id="KW-0092">Biotin</keyword>
<evidence type="ECO:0000256" key="9">
    <source>
        <dbReference type="SAM" id="MobiDB-lite"/>
    </source>
</evidence>
<dbReference type="PANTHER" id="PTHR48095:SF2">
    <property type="entry name" value="BIOTIN CARBOXYLASE, CHLOROPLASTIC"/>
    <property type="match status" value="1"/>
</dbReference>
<dbReference type="InterPro" id="IPR011054">
    <property type="entry name" value="Rudment_hybrid_motif"/>
</dbReference>
<feature type="region of interest" description="Disordered" evidence="9">
    <location>
        <begin position="456"/>
        <end position="476"/>
    </location>
</feature>
<gene>
    <name evidence="12" type="ORF">UA74_11050</name>
</gene>
<dbReference type="InterPro" id="IPR005482">
    <property type="entry name" value="Biotin_COase_C"/>
</dbReference>
<dbReference type="NCBIfam" id="NF006367">
    <property type="entry name" value="PRK08591.1"/>
    <property type="match status" value="1"/>
</dbReference>
<organism evidence="12 13">
    <name type="scientific">Actinoalloteichus fjordicus</name>
    <dbReference type="NCBI Taxonomy" id="1612552"/>
    <lineage>
        <taxon>Bacteria</taxon>
        <taxon>Bacillati</taxon>
        <taxon>Actinomycetota</taxon>
        <taxon>Actinomycetes</taxon>
        <taxon>Pseudonocardiales</taxon>
        <taxon>Pseudonocardiaceae</taxon>
        <taxon>Actinoalloteichus</taxon>
    </lineage>
</organism>
<evidence type="ECO:0000256" key="5">
    <source>
        <dbReference type="ARBA" id="ARBA00022840"/>
    </source>
</evidence>
<dbReference type="SUPFAM" id="SSF56059">
    <property type="entry name" value="Glutathione synthetase ATP-binding domain-like"/>
    <property type="match status" value="1"/>
</dbReference>
<sequence>MPDPVREIATQVRPFDTVLIANRGEIALRVVRTCREMGIRSVVVHSTVDRDSAAVLAADHSVQIGPAAPKRSYLFAPAIIEAALQSGAQAVHPGYGFLSEDPDFAEICARNGLVFIGPRPEVVSRLGDKSLARALMAEAGLPVLPGTIEPVRSAGEVVEEANRIGLPLIIKATAGGGGRGMAVVRDWAELLPTYRATRAAARAVFGDERVYLERFWEKARHVEVQILADEHGNVVHLGERDCSVQRRHQKLIEESPAPGLSRDLARRLAEHAVQGARAAGYTGAGTFEFLVDGDEAAFIEVNCRIQVEHPVTEAVTGIDLIREQLRVAAGMPLSFTQDEVELRGVAVECRVNAEDPDRDFAPCPGELSEFVPPGGQFVRVDTGAYPGWRVPPDYDSLLAKVIAWAPDRPQALARMDRALQEFRIRGRGVHTTKELLREVLVHPSFQLAEHTTSFLDEEQSKAAVEPAETQVHDRAS</sequence>
<dbReference type="InterPro" id="IPR011764">
    <property type="entry name" value="Biotin_carboxylation_dom"/>
</dbReference>
<evidence type="ECO:0000313" key="13">
    <source>
        <dbReference type="Proteomes" id="UP000185511"/>
    </source>
</evidence>
<keyword evidence="4 8" id="KW-0547">Nucleotide-binding</keyword>
<evidence type="ECO:0000256" key="8">
    <source>
        <dbReference type="PROSITE-ProRule" id="PRU00409"/>
    </source>
</evidence>
<dbReference type="GO" id="GO:0005524">
    <property type="term" value="F:ATP binding"/>
    <property type="evidence" value="ECO:0007669"/>
    <property type="project" value="UniProtKB-UniRule"/>
</dbReference>
<accession>A0AAC9PRQ8</accession>
<dbReference type="InterPro" id="IPR051602">
    <property type="entry name" value="ACC_Biotin_Carboxylase"/>
</dbReference>
<dbReference type="Proteomes" id="UP000185511">
    <property type="component" value="Chromosome"/>
</dbReference>
<reference evidence="13" key="1">
    <citation type="submission" date="2016-06" db="EMBL/GenBank/DDBJ databases">
        <title>Complete genome sequence of Actinoalloteichus fjordicus DSM 46855 (=ADI127-17), type strain of the new species Actinoalloteichus fjordicus.</title>
        <authorList>
            <person name="Ruckert C."/>
            <person name="Nouioui I."/>
            <person name="Willmese J."/>
            <person name="van Wezel G."/>
            <person name="Klenk H.-P."/>
            <person name="Kalinowski J."/>
            <person name="Zotchev S.B."/>
        </authorList>
    </citation>
    <scope>NUCLEOTIDE SEQUENCE [LARGE SCALE GENOMIC DNA]</scope>
    <source>
        <strain evidence="13">ADI127-7</strain>
    </source>
</reference>
<evidence type="ECO:0000259" key="11">
    <source>
        <dbReference type="PROSITE" id="PS50979"/>
    </source>
</evidence>
<dbReference type="Pfam" id="PF02785">
    <property type="entry name" value="Biotin_carb_C"/>
    <property type="match status" value="1"/>
</dbReference>
<dbReference type="PANTHER" id="PTHR48095">
    <property type="entry name" value="PYRUVATE CARBOXYLASE SUBUNIT A"/>
    <property type="match status" value="1"/>
</dbReference>
<evidence type="ECO:0000256" key="3">
    <source>
        <dbReference type="ARBA" id="ARBA00022598"/>
    </source>
</evidence>
<keyword evidence="5 8" id="KW-0067">ATP-binding</keyword>
<keyword evidence="13" id="KW-1185">Reference proteome</keyword>
<dbReference type="InterPro" id="IPR005479">
    <property type="entry name" value="CPAse_ATP-bd"/>
</dbReference>
<keyword evidence="3 12" id="KW-0436">Ligase</keyword>
<dbReference type="InterPro" id="IPR005481">
    <property type="entry name" value="BC-like_N"/>
</dbReference>
<proteinExistence type="predicted"/>
<dbReference type="AlphaFoldDB" id="A0AAC9PRQ8"/>
<dbReference type="EC" id="6.3.4.14" evidence="2"/>
<dbReference type="PROSITE" id="PS50975">
    <property type="entry name" value="ATP_GRASP"/>
    <property type="match status" value="1"/>
</dbReference>
<dbReference type="InterPro" id="IPR011761">
    <property type="entry name" value="ATP-grasp"/>
</dbReference>
<evidence type="ECO:0000256" key="4">
    <source>
        <dbReference type="ARBA" id="ARBA00022741"/>
    </source>
</evidence>
<evidence type="ECO:0000256" key="6">
    <source>
        <dbReference type="ARBA" id="ARBA00023267"/>
    </source>
</evidence>
<feature type="domain" description="Biotin carboxylation" evidence="11">
    <location>
        <begin position="14"/>
        <end position="460"/>
    </location>
</feature>
<dbReference type="InterPro" id="IPR016185">
    <property type="entry name" value="PreATP-grasp_dom_sf"/>
</dbReference>
<dbReference type="PROSITE" id="PS50979">
    <property type="entry name" value="BC"/>
    <property type="match status" value="1"/>
</dbReference>
<dbReference type="FunFam" id="3.40.50.20:FF:000010">
    <property type="entry name" value="Propionyl-CoA carboxylase subunit alpha"/>
    <property type="match status" value="1"/>
</dbReference>
<evidence type="ECO:0000256" key="7">
    <source>
        <dbReference type="ARBA" id="ARBA00048600"/>
    </source>
</evidence>
<dbReference type="KEGG" id="acad:UA74_11050"/>
<dbReference type="SMART" id="SM00878">
    <property type="entry name" value="Biotin_carb_C"/>
    <property type="match status" value="1"/>
</dbReference>
<comment type="function">
    <text evidence="1">This protein is a component of the acetyl coenzyme A carboxylase complex; first, biotin carboxylase catalyzes the carboxylation of the carrier protein and then the transcarboxylase transfers the carboxyl group to form malonyl-CoA.</text>
</comment>
<evidence type="ECO:0000313" key="12">
    <source>
        <dbReference type="EMBL" id="APU14270.1"/>
    </source>
</evidence>
<dbReference type="Gene3D" id="3.30.470.20">
    <property type="entry name" value="ATP-grasp fold, B domain"/>
    <property type="match status" value="1"/>
</dbReference>